<accession>A0A643FHQ5</accession>
<gene>
    <name evidence="1" type="ORF">F7R26_016335</name>
</gene>
<dbReference type="AlphaFoldDB" id="A0A643FHQ5"/>
<dbReference type="RefSeq" id="WP_150993592.1">
    <property type="nucleotide sequence ID" value="NZ_CP062803.1"/>
</dbReference>
<dbReference type="EMBL" id="CP062803">
    <property type="protein sequence ID" value="QOT75730.1"/>
    <property type="molecule type" value="Genomic_DNA"/>
</dbReference>
<organism evidence="1 2">
    <name type="scientific">Cupriavidus basilensis</name>
    <dbReference type="NCBI Taxonomy" id="68895"/>
    <lineage>
        <taxon>Bacteria</taxon>
        <taxon>Pseudomonadati</taxon>
        <taxon>Pseudomonadota</taxon>
        <taxon>Betaproteobacteria</taxon>
        <taxon>Burkholderiales</taxon>
        <taxon>Burkholderiaceae</taxon>
        <taxon>Cupriavidus</taxon>
    </lineage>
</organism>
<sequence>MSWDVSLHKFSQRYNTVDEIPDNEQPLLLGSLSEVQAAVSEAFPGTNWTDPIWGIYDGGPGSIEFNIGKADPVQILTLHVRANKAIVGGILHLCERIGCQAIDLTNSSFLDQSEHPAAGLEKWRAYRDQIVEIFRV</sequence>
<protein>
    <submittedName>
        <fullName evidence="1">Uncharacterized protein</fullName>
    </submittedName>
</protein>
<evidence type="ECO:0000313" key="2">
    <source>
        <dbReference type="Proteomes" id="UP000397656"/>
    </source>
</evidence>
<evidence type="ECO:0000313" key="1">
    <source>
        <dbReference type="EMBL" id="QOT75730.1"/>
    </source>
</evidence>
<dbReference type="GeneID" id="98402483"/>
<dbReference type="Proteomes" id="UP000397656">
    <property type="component" value="Chromosome 1"/>
</dbReference>
<proteinExistence type="predicted"/>
<reference evidence="1 2" key="1">
    <citation type="submission" date="2020-10" db="EMBL/GenBank/DDBJ databases">
        <title>Complete genome sequence of Cupriavidus basilensis CCUG 49340T.</title>
        <authorList>
            <person name="Salva-Serra F."/>
            <person name="Donoso R.A."/>
            <person name="Cho K.H."/>
            <person name="Yoo J.A."/>
            <person name="Lee K."/>
            <person name="Yoon S.-H."/>
            <person name="Perez-Pantoja D."/>
            <person name="Moore E.R.B."/>
        </authorList>
    </citation>
    <scope>NUCLEOTIDE SEQUENCE [LARGE SCALE GENOMIC DNA]</scope>
    <source>
        <strain evidence="2">CCUG 49340</strain>
    </source>
</reference>
<name>A0A643FHQ5_9BURK</name>